<dbReference type="GeneID" id="34605707"/>
<protein>
    <submittedName>
        <fullName evidence="1">Uncharacterized protein</fullName>
    </submittedName>
</protein>
<dbReference type="RefSeq" id="XP_022507208.1">
    <property type="nucleotide sequence ID" value="XM_022660505.1"/>
</dbReference>
<evidence type="ECO:0000313" key="2">
    <source>
        <dbReference type="Proteomes" id="UP000077002"/>
    </source>
</evidence>
<dbReference type="AlphaFoldDB" id="A0A177EUG0"/>
<keyword evidence="2" id="KW-1185">Reference proteome</keyword>
<dbReference type="Proteomes" id="UP000077002">
    <property type="component" value="Unassembled WGS sequence"/>
</dbReference>
<proteinExistence type="predicted"/>
<evidence type="ECO:0000313" key="1">
    <source>
        <dbReference type="EMBL" id="OAG35256.1"/>
    </source>
</evidence>
<sequence length="99" mass="11355">MTRRSEYSSKSDGFEAWGSLADDDLCSNNRSVQSLIFATLWFFSHIVRFDRLMLSIARTREEMETLLNVTLHGGRKQAEAQVKSNRGYEEIHGPSLFPL</sequence>
<organism evidence="1 2">
    <name type="scientific">Fonsecaea monophora</name>
    <dbReference type="NCBI Taxonomy" id="254056"/>
    <lineage>
        <taxon>Eukaryota</taxon>
        <taxon>Fungi</taxon>
        <taxon>Dikarya</taxon>
        <taxon>Ascomycota</taxon>
        <taxon>Pezizomycotina</taxon>
        <taxon>Eurotiomycetes</taxon>
        <taxon>Chaetothyriomycetidae</taxon>
        <taxon>Chaetothyriales</taxon>
        <taxon>Herpotrichiellaceae</taxon>
        <taxon>Fonsecaea</taxon>
    </lineage>
</organism>
<dbReference type="EMBL" id="LVKK01000124">
    <property type="protein sequence ID" value="OAG35256.1"/>
    <property type="molecule type" value="Genomic_DNA"/>
</dbReference>
<comment type="caution">
    <text evidence="1">The sequence shown here is derived from an EMBL/GenBank/DDBJ whole genome shotgun (WGS) entry which is preliminary data.</text>
</comment>
<reference evidence="1 2" key="1">
    <citation type="submission" date="2016-03" db="EMBL/GenBank/DDBJ databases">
        <title>Draft genome sequence of the Fonsecaea monophora CBS 269.37.</title>
        <authorList>
            <person name="Bombassaro A."/>
            <person name="Vinicius W.A."/>
            <person name="De Hoog S."/>
            <person name="Sun J."/>
            <person name="Souza E.M."/>
            <person name="Raittz R.T."/>
            <person name="Costa F."/>
            <person name="Leao A.C."/>
            <person name="Tadra-Sfeir M.Z."/>
            <person name="Baura V."/>
            <person name="Balsanelli E."/>
            <person name="Pedrosa F.O."/>
            <person name="Moreno L.F."/>
            <person name="Steffens M.B."/>
            <person name="Xi L."/>
            <person name="Bocca A.L."/>
            <person name="Felipe M.S."/>
            <person name="Teixeira M."/>
            <person name="Telles Filho F.Q."/>
            <person name="Azevedo C.M."/>
            <person name="Gomes R."/>
            <person name="Vicente V.A."/>
        </authorList>
    </citation>
    <scope>NUCLEOTIDE SEQUENCE [LARGE SCALE GENOMIC DNA]</scope>
    <source>
        <strain evidence="1 2">CBS 269.37</strain>
    </source>
</reference>
<name>A0A177EUG0_9EURO</name>
<accession>A0A177EUG0</accession>
<gene>
    <name evidence="1" type="ORF">AYO21_10592</name>
</gene>